<organism evidence="1 2">
    <name type="scientific">Cercospora berteroae</name>
    <dbReference type="NCBI Taxonomy" id="357750"/>
    <lineage>
        <taxon>Eukaryota</taxon>
        <taxon>Fungi</taxon>
        <taxon>Dikarya</taxon>
        <taxon>Ascomycota</taxon>
        <taxon>Pezizomycotina</taxon>
        <taxon>Dothideomycetes</taxon>
        <taxon>Dothideomycetidae</taxon>
        <taxon>Mycosphaerellales</taxon>
        <taxon>Mycosphaerellaceae</taxon>
        <taxon>Cercospora</taxon>
    </lineage>
</organism>
<keyword evidence="2" id="KW-1185">Reference proteome</keyword>
<gene>
    <name evidence="1" type="ORF">CBER1_11850</name>
</gene>
<comment type="caution">
    <text evidence="1">The sequence shown here is derived from an EMBL/GenBank/DDBJ whole genome shotgun (WGS) entry which is preliminary data.</text>
</comment>
<dbReference type="EMBL" id="PNEN01000414">
    <property type="protein sequence ID" value="PPJ59209.1"/>
    <property type="molecule type" value="Genomic_DNA"/>
</dbReference>
<dbReference type="OrthoDB" id="3651199at2759"/>
<dbReference type="AlphaFoldDB" id="A0A2S6CHK7"/>
<evidence type="ECO:0000313" key="1">
    <source>
        <dbReference type="EMBL" id="PPJ59209.1"/>
    </source>
</evidence>
<accession>A0A2S6CHK7</accession>
<protein>
    <submittedName>
        <fullName evidence="1">Uncharacterized protein</fullName>
    </submittedName>
</protein>
<sequence length="278" mass="31144">MLFAVPFRADGMLYIFLFGATQLLTEPVMENLSRSPGTTYLHITEMATKELASIIRRGVAHLGFGPGHKFVRDTPRGPQPETLPRPNYGNYLWTISGAVAKHILLTVDEEQNFLVNLSEILGDLIRYADNDTSGEQDLNKTRHDFQHAVFEPVQHLSVSQQTYTEFLTLLQAAADKRQAAASAATGCESPIYCFQDADQFVKWANEWIDDDGYVPTDDQAPILHEVGTDTHAMGTIQSTTSQQSPNQTSYLVGTDLTTKKRKLEEEFVSRSFYNTDDM</sequence>
<name>A0A2S6CHK7_9PEZI</name>
<evidence type="ECO:0000313" key="2">
    <source>
        <dbReference type="Proteomes" id="UP000237631"/>
    </source>
</evidence>
<dbReference type="Proteomes" id="UP000237631">
    <property type="component" value="Unassembled WGS sequence"/>
</dbReference>
<reference evidence="2" key="1">
    <citation type="journal article" date="2017" name="bioRxiv">
        <title>Conservation of a gene cluster reveals novel cercosporin biosynthetic mechanisms and extends production to the genus Colletotrichum.</title>
        <authorList>
            <person name="de Jonge R."/>
            <person name="Ebert M.K."/>
            <person name="Huitt-Roehl C.R."/>
            <person name="Pal P."/>
            <person name="Suttle J.C."/>
            <person name="Spanner R.E."/>
            <person name="Neubauer J.D."/>
            <person name="Jurick W.M.II."/>
            <person name="Stott K.A."/>
            <person name="Secor G.A."/>
            <person name="Thomma B.P.H.J."/>
            <person name="Van de Peer Y."/>
            <person name="Townsend C.A."/>
            <person name="Bolton M.D."/>
        </authorList>
    </citation>
    <scope>NUCLEOTIDE SEQUENCE [LARGE SCALE GENOMIC DNA]</scope>
    <source>
        <strain evidence="2">CBS538.71</strain>
    </source>
</reference>
<proteinExistence type="predicted"/>